<accession>A0AAN9AP25</accession>
<dbReference type="Pfam" id="PF20700">
    <property type="entry name" value="Mutator"/>
    <property type="match status" value="1"/>
</dbReference>
<gene>
    <name evidence="2" type="ORF">V1264_010035</name>
</gene>
<dbReference type="InterPro" id="IPR049012">
    <property type="entry name" value="Mutator_transp_dom"/>
</dbReference>
<dbReference type="AlphaFoldDB" id="A0AAN9AP25"/>
<protein>
    <recommendedName>
        <fullName evidence="1">Mutator-like transposase domain-containing protein</fullName>
    </recommendedName>
</protein>
<dbReference type="PANTHER" id="PTHR33309">
    <property type="entry name" value="KERATIN, ULTRA HIGH-SULFUR MATRIX PROTEIN-LIKE"/>
    <property type="match status" value="1"/>
</dbReference>
<evidence type="ECO:0000259" key="1">
    <source>
        <dbReference type="Pfam" id="PF20700"/>
    </source>
</evidence>
<feature type="domain" description="Mutator-like transposase" evidence="1">
    <location>
        <begin position="7"/>
        <end position="239"/>
    </location>
</feature>
<proteinExistence type="predicted"/>
<keyword evidence="3" id="KW-1185">Reference proteome</keyword>
<dbReference type="PANTHER" id="PTHR33309:SF3">
    <property type="entry name" value="CCHC-TYPE DOMAIN-CONTAINING PROTEIN"/>
    <property type="match status" value="1"/>
</dbReference>
<dbReference type="Proteomes" id="UP001374579">
    <property type="component" value="Unassembled WGS sequence"/>
</dbReference>
<name>A0AAN9AP25_9CAEN</name>
<sequence>MTEAAKKEYAMAEVTEDPVRESDVSLDGTYLTRGHTSLIGVCVCIGCDTGKVLDADTLSKSGKSCDYWNTQDPTSERYQKWQRDHVAVCTRTHEGSSGSMESRIAVDIFSRSVEQFQLRYTRFIGDGDVNSFKKVCDSKPYGDVKIVKIECVGHVQKRMGTRLRNLKNSKGRKLEDDKTIGGRGRLTDDQIGKIQQYYGNAIRDNKGDLVKMREAVWAVYFHKRSTDDNPTHNFCGEWCPYIKAQNANTLDQYKHKGGLPVAVMDVIKPIFKDLAKTELLSRCLDGYTQNANESTNNLIWKYCPKTKMHGLTVVRTAVALAVCIYNDGAGRIKDILEAMDISPGPFTLEFLADKDTQRIVSAQRQAKMSSKEFRRAQRLRRLGREEELVAVEGVPYMAGGY</sequence>
<reference evidence="2 3" key="1">
    <citation type="submission" date="2024-02" db="EMBL/GenBank/DDBJ databases">
        <title>Chromosome-scale genome assembly of the rough periwinkle Littorina saxatilis.</title>
        <authorList>
            <person name="De Jode A."/>
            <person name="Faria R."/>
            <person name="Formenti G."/>
            <person name="Sims Y."/>
            <person name="Smith T.P."/>
            <person name="Tracey A."/>
            <person name="Wood J.M.D."/>
            <person name="Zagrodzka Z.B."/>
            <person name="Johannesson K."/>
            <person name="Butlin R.K."/>
            <person name="Leder E.H."/>
        </authorList>
    </citation>
    <scope>NUCLEOTIDE SEQUENCE [LARGE SCALE GENOMIC DNA]</scope>
    <source>
        <strain evidence="2">Snail1</strain>
        <tissue evidence="2">Muscle</tissue>
    </source>
</reference>
<organism evidence="2 3">
    <name type="scientific">Littorina saxatilis</name>
    <dbReference type="NCBI Taxonomy" id="31220"/>
    <lineage>
        <taxon>Eukaryota</taxon>
        <taxon>Metazoa</taxon>
        <taxon>Spiralia</taxon>
        <taxon>Lophotrochozoa</taxon>
        <taxon>Mollusca</taxon>
        <taxon>Gastropoda</taxon>
        <taxon>Caenogastropoda</taxon>
        <taxon>Littorinimorpha</taxon>
        <taxon>Littorinoidea</taxon>
        <taxon>Littorinidae</taxon>
        <taxon>Littorina</taxon>
    </lineage>
</organism>
<evidence type="ECO:0000313" key="3">
    <source>
        <dbReference type="Proteomes" id="UP001374579"/>
    </source>
</evidence>
<comment type="caution">
    <text evidence="2">The sequence shown here is derived from an EMBL/GenBank/DDBJ whole genome shotgun (WGS) entry which is preliminary data.</text>
</comment>
<dbReference type="EMBL" id="JBAMIC010000024">
    <property type="protein sequence ID" value="KAK7090204.1"/>
    <property type="molecule type" value="Genomic_DNA"/>
</dbReference>
<evidence type="ECO:0000313" key="2">
    <source>
        <dbReference type="EMBL" id="KAK7090204.1"/>
    </source>
</evidence>